<reference evidence="3" key="1">
    <citation type="submission" date="2016-10" db="EMBL/GenBank/DDBJ databases">
        <authorList>
            <person name="Varghese N."/>
            <person name="Submissions S."/>
        </authorList>
    </citation>
    <scope>NUCLEOTIDE SEQUENCE [LARGE SCALE GENOMIC DNA]</scope>
    <source>
        <strain evidence="3">SP</strain>
    </source>
</reference>
<dbReference type="AlphaFoldDB" id="A0A1H3UWG8"/>
<protein>
    <submittedName>
        <fullName evidence="2">Uncharacterized protein</fullName>
    </submittedName>
</protein>
<keyword evidence="1" id="KW-1133">Transmembrane helix</keyword>
<evidence type="ECO:0000313" key="2">
    <source>
        <dbReference type="EMBL" id="SDZ66636.1"/>
    </source>
</evidence>
<evidence type="ECO:0000256" key="1">
    <source>
        <dbReference type="SAM" id="Phobius"/>
    </source>
</evidence>
<accession>A0A1H3UWG8</accession>
<keyword evidence="1" id="KW-0812">Transmembrane</keyword>
<proteinExistence type="predicted"/>
<evidence type="ECO:0000313" key="3">
    <source>
        <dbReference type="Proteomes" id="UP000198935"/>
    </source>
</evidence>
<dbReference type="EMBL" id="FNPI01000027">
    <property type="protein sequence ID" value="SDZ66636.1"/>
    <property type="molecule type" value="Genomic_DNA"/>
</dbReference>
<name>A0A1H3UWG8_9BACI</name>
<keyword evidence="3" id="KW-1185">Reference proteome</keyword>
<feature type="transmembrane region" description="Helical" evidence="1">
    <location>
        <begin position="12"/>
        <end position="35"/>
    </location>
</feature>
<dbReference type="Proteomes" id="UP000198935">
    <property type="component" value="Unassembled WGS sequence"/>
</dbReference>
<organism evidence="2 3">
    <name type="scientific">Evansella caseinilytica</name>
    <dbReference type="NCBI Taxonomy" id="1503961"/>
    <lineage>
        <taxon>Bacteria</taxon>
        <taxon>Bacillati</taxon>
        <taxon>Bacillota</taxon>
        <taxon>Bacilli</taxon>
        <taxon>Bacillales</taxon>
        <taxon>Bacillaceae</taxon>
        <taxon>Evansella</taxon>
    </lineage>
</organism>
<gene>
    <name evidence="2" type="ORF">SAMN05421736_12761</name>
</gene>
<sequence length="52" mass="5641">MLVVEEGRKATLTHTVICSLILPYAPGLSPVVLIMGHVITGQKYRTQALSFS</sequence>
<keyword evidence="1" id="KW-0472">Membrane</keyword>